<evidence type="ECO:0000256" key="3">
    <source>
        <dbReference type="ARBA" id="ARBA00023163"/>
    </source>
</evidence>
<evidence type="ECO:0000313" key="6">
    <source>
        <dbReference type="EMBL" id="GGI10849.1"/>
    </source>
</evidence>
<dbReference type="RefSeq" id="WP_229738373.1">
    <property type="nucleotide sequence ID" value="NZ_BMDG01000012.1"/>
</dbReference>
<proteinExistence type="predicted"/>
<feature type="DNA-binding region" description="H-T-H motif" evidence="4">
    <location>
        <begin position="33"/>
        <end position="52"/>
    </location>
</feature>
<name>A0ABQ2B9B2_9MICO</name>
<comment type="caution">
    <text evidence="6">The sequence shown here is derived from an EMBL/GenBank/DDBJ whole genome shotgun (WGS) entry which is preliminary data.</text>
</comment>
<evidence type="ECO:0000256" key="4">
    <source>
        <dbReference type="PROSITE-ProRule" id="PRU00335"/>
    </source>
</evidence>
<keyword evidence="3" id="KW-0804">Transcription</keyword>
<evidence type="ECO:0000256" key="2">
    <source>
        <dbReference type="ARBA" id="ARBA00023125"/>
    </source>
</evidence>
<dbReference type="InterPro" id="IPR050109">
    <property type="entry name" value="HTH-type_TetR-like_transc_reg"/>
</dbReference>
<reference evidence="7" key="1">
    <citation type="journal article" date="2019" name="Int. J. Syst. Evol. Microbiol.">
        <title>The Global Catalogue of Microorganisms (GCM) 10K type strain sequencing project: providing services to taxonomists for standard genome sequencing and annotation.</title>
        <authorList>
            <consortium name="The Broad Institute Genomics Platform"/>
            <consortium name="The Broad Institute Genome Sequencing Center for Infectious Disease"/>
            <person name="Wu L."/>
            <person name="Ma J."/>
        </authorList>
    </citation>
    <scope>NUCLEOTIDE SEQUENCE [LARGE SCALE GENOMIC DNA]</scope>
    <source>
        <strain evidence="7">CCM 8653</strain>
    </source>
</reference>
<dbReference type="PANTHER" id="PTHR30055">
    <property type="entry name" value="HTH-TYPE TRANSCRIPTIONAL REGULATOR RUTR"/>
    <property type="match status" value="1"/>
</dbReference>
<gene>
    <name evidence="6" type="ORF">GCM10007368_33280</name>
</gene>
<keyword evidence="7" id="KW-1185">Reference proteome</keyword>
<dbReference type="PROSITE" id="PS50977">
    <property type="entry name" value="HTH_TETR_2"/>
    <property type="match status" value="1"/>
</dbReference>
<dbReference type="InterPro" id="IPR001647">
    <property type="entry name" value="HTH_TetR"/>
</dbReference>
<dbReference type="PRINTS" id="PR00455">
    <property type="entry name" value="HTHTETR"/>
</dbReference>
<dbReference type="PANTHER" id="PTHR30055:SF234">
    <property type="entry name" value="HTH-TYPE TRANSCRIPTIONAL REGULATOR BETI"/>
    <property type="match status" value="1"/>
</dbReference>
<accession>A0ABQ2B9B2</accession>
<feature type="domain" description="HTH tetR-type" evidence="5">
    <location>
        <begin position="11"/>
        <end position="70"/>
    </location>
</feature>
<dbReference type="SUPFAM" id="SSF46689">
    <property type="entry name" value="Homeodomain-like"/>
    <property type="match status" value="1"/>
</dbReference>
<dbReference type="InterPro" id="IPR009057">
    <property type="entry name" value="Homeodomain-like_sf"/>
</dbReference>
<evidence type="ECO:0000259" key="5">
    <source>
        <dbReference type="PROSITE" id="PS50977"/>
    </source>
</evidence>
<dbReference type="Gene3D" id="1.10.357.10">
    <property type="entry name" value="Tetracycline Repressor, domain 2"/>
    <property type="match status" value="1"/>
</dbReference>
<sequence>MADAPTRRDAARNRERLVGAARDVFARRGPDVPLEEIARAAGVSRTTLHRHFPDRTALAAAVLRENVADIEARAVSLAGADDGAQRLYHYLLDVQLDAPWLARMVAHDDALGTRDLADRTAAALDPLVAHAHTVGALHPGTTTQDVLLTLPMAMAAQAADALDERTSRSGRVRAILHRGLFTTDPPG</sequence>
<evidence type="ECO:0000256" key="1">
    <source>
        <dbReference type="ARBA" id="ARBA00023015"/>
    </source>
</evidence>
<protein>
    <submittedName>
        <fullName evidence="6">TetR family transcriptional regulator</fullName>
    </submittedName>
</protein>
<dbReference type="EMBL" id="BMDG01000012">
    <property type="protein sequence ID" value="GGI10849.1"/>
    <property type="molecule type" value="Genomic_DNA"/>
</dbReference>
<evidence type="ECO:0000313" key="7">
    <source>
        <dbReference type="Proteomes" id="UP000632535"/>
    </source>
</evidence>
<organism evidence="6 7">
    <name type="scientific">Isoptericola cucumis</name>
    <dbReference type="NCBI Taxonomy" id="1776856"/>
    <lineage>
        <taxon>Bacteria</taxon>
        <taxon>Bacillati</taxon>
        <taxon>Actinomycetota</taxon>
        <taxon>Actinomycetes</taxon>
        <taxon>Micrococcales</taxon>
        <taxon>Promicromonosporaceae</taxon>
        <taxon>Isoptericola</taxon>
    </lineage>
</organism>
<dbReference type="Pfam" id="PF00440">
    <property type="entry name" value="TetR_N"/>
    <property type="match status" value="1"/>
</dbReference>
<keyword evidence="2 4" id="KW-0238">DNA-binding</keyword>
<keyword evidence="1" id="KW-0805">Transcription regulation</keyword>
<dbReference type="Proteomes" id="UP000632535">
    <property type="component" value="Unassembled WGS sequence"/>
</dbReference>